<dbReference type="EMBL" id="CP058998">
    <property type="protein sequence ID" value="QLJ52585.1"/>
    <property type="molecule type" value="Genomic_DNA"/>
</dbReference>
<dbReference type="Proteomes" id="UP000510821">
    <property type="component" value="Chromosome"/>
</dbReference>
<name>A0A7D6BNK3_FERL1</name>
<evidence type="ECO:0000313" key="3">
    <source>
        <dbReference type="EMBL" id="QLJ52622.1"/>
    </source>
</evidence>
<dbReference type="KEGG" id="flt:Sv326_0373"/>
<sequence>MWVAPEFQKYVDRVHDRLIKEGIKLSKEEVTRLIPIMQENNGNGRQTIVVVKESKLRSMRKTHEVEEELYGVLEIPEMRLRK</sequence>
<protein>
    <submittedName>
        <fullName evidence="3">Uncharacterized protein</fullName>
    </submittedName>
</protein>
<reference evidence="3" key="1">
    <citation type="journal article" date="2020" name="Appl. Environ. Microbiol.">
        <title>Metabolic Diversity and Evolutionary History of the Archaeal Phylum 'Candidatus Micrarchaeota' Uncovered from a Freshwater Lake Metagenome.</title>
        <authorList>
            <person name="Kadnikov V.V."/>
            <person name="Savvichev A.S."/>
            <person name="Mardanov A.V."/>
            <person name="Beletsky A.V."/>
            <person name="Chupakov A.V."/>
            <person name="Kokryatskaya N.M."/>
            <person name="Pimenov N.V."/>
            <person name="Ravin N.V."/>
        </authorList>
    </citation>
    <scope>NUCLEOTIDE SEQUENCE</scope>
    <source>
        <strain evidence="3">Sv326</strain>
    </source>
</reference>
<proteinExistence type="predicted"/>
<evidence type="ECO:0000313" key="1">
    <source>
        <dbReference type="EMBL" id="QLJ52548.1"/>
    </source>
</evidence>
<gene>
    <name evidence="1" type="ORF">Sv326_0373</name>
    <name evidence="2" type="ORF">Sv326_0410</name>
    <name evidence="3" type="ORF">Sv326_0447</name>
</gene>
<dbReference type="EMBL" id="CP058998">
    <property type="protein sequence ID" value="QLJ52548.1"/>
    <property type="molecule type" value="Genomic_DNA"/>
</dbReference>
<dbReference type="EMBL" id="CP058998">
    <property type="protein sequence ID" value="QLJ52622.1"/>
    <property type="molecule type" value="Genomic_DNA"/>
</dbReference>
<organism evidence="3 4">
    <name type="scientific">Fermentimicrarchaeum limneticum</name>
    <dbReference type="NCBI Taxonomy" id="2795018"/>
    <lineage>
        <taxon>Archaea</taxon>
        <taxon>Candidatus Micrarchaeota</taxon>
        <taxon>Candidatus Fermentimicrarchaeales</taxon>
        <taxon>Candidatus Fermentimicrarchaeaceae</taxon>
        <taxon>Candidatus Fermentimicrarchaeum</taxon>
    </lineage>
</organism>
<dbReference type="KEGG" id="flt:Sv326_0410"/>
<evidence type="ECO:0000313" key="2">
    <source>
        <dbReference type="EMBL" id="QLJ52585.1"/>
    </source>
</evidence>
<accession>A0A7D6BNK3</accession>
<evidence type="ECO:0000313" key="4">
    <source>
        <dbReference type="Proteomes" id="UP000510821"/>
    </source>
</evidence>
<dbReference type="AlphaFoldDB" id="A0A7D6BNK3"/>
<reference evidence="4" key="2">
    <citation type="submission" date="2020-07" db="EMBL/GenBank/DDBJ databases">
        <title>Metabolic diversity and evolutionary history of the archaeal phylum ###Micrarchaeota### uncovered from a freshwater lake metagenome.</title>
        <authorList>
            <person name="Kadnikov V.V."/>
            <person name="Savvichev A.S."/>
            <person name="Mardanov A.V."/>
            <person name="Beletsky A.V."/>
            <person name="Chupakov A.V."/>
            <person name="Kokryatskaya N.M."/>
            <person name="Pimenov N.V."/>
            <person name="Ravin N.V."/>
        </authorList>
    </citation>
    <scope>NUCLEOTIDE SEQUENCE [LARGE SCALE GENOMIC DNA]</scope>
</reference>
<dbReference type="KEGG" id="flt:Sv326_0447"/>